<dbReference type="SMART" id="SM00717">
    <property type="entry name" value="SANT"/>
    <property type="match status" value="2"/>
</dbReference>
<dbReference type="Pfam" id="PF00249">
    <property type="entry name" value="Myb_DNA-binding"/>
    <property type="match status" value="2"/>
</dbReference>
<dbReference type="PROSITE" id="PS50090">
    <property type="entry name" value="MYB_LIKE"/>
    <property type="match status" value="2"/>
</dbReference>
<keyword evidence="4" id="KW-0238">DNA-binding</keyword>
<evidence type="ECO:0000256" key="4">
    <source>
        <dbReference type="ARBA" id="ARBA00023125"/>
    </source>
</evidence>
<proteinExistence type="predicted"/>
<organism evidence="10 11">
    <name type="scientific">Quillaja saponaria</name>
    <name type="common">Soap bark tree</name>
    <dbReference type="NCBI Taxonomy" id="32244"/>
    <lineage>
        <taxon>Eukaryota</taxon>
        <taxon>Viridiplantae</taxon>
        <taxon>Streptophyta</taxon>
        <taxon>Embryophyta</taxon>
        <taxon>Tracheophyta</taxon>
        <taxon>Spermatophyta</taxon>
        <taxon>Magnoliopsida</taxon>
        <taxon>eudicotyledons</taxon>
        <taxon>Gunneridae</taxon>
        <taxon>Pentapetalae</taxon>
        <taxon>rosids</taxon>
        <taxon>fabids</taxon>
        <taxon>Fabales</taxon>
        <taxon>Quillajaceae</taxon>
        <taxon>Quillaja</taxon>
    </lineage>
</organism>
<dbReference type="Proteomes" id="UP001163823">
    <property type="component" value="Chromosome 1"/>
</dbReference>
<keyword evidence="6" id="KW-0539">Nucleus</keyword>
<accession>A0AAD7QIE2</accession>
<dbReference type="CDD" id="cd00167">
    <property type="entry name" value="SANT"/>
    <property type="match status" value="2"/>
</dbReference>
<dbReference type="InterPro" id="IPR017930">
    <property type="entry name" value="Myb_dom"/>
</dbReference>
<feature type="compositionally biased region" description="Low complexity" evidence="7">
    <location>
        <begin position="123"/>
        <end position="143"/>
    </location>
</feature>
<feature type="region of interest" description="Disordered" evidence="7">
    <location>
        <begin position="123"/>
        <end position="148"/>
    </location>
</feature>
<evidence type="ECO:0000313" key="11">
    <source>
        <dbReference type="Proteomes" id="UP001163823"/>
    </source>
</evidence>
<feature type="domain" description="HTH myb-type" evidence="9">
    <location>
        <begin position="11"/>
        <end position="63"/>
    </location>
</feature>
<evidence type="ECO:0000256" key="6">
    <source>
        <dbReference type="ARBA" id="ARBA00023242"/>
    </source>
</evidence>
<dbReference type="GO" id="GO:0003677">
    <property type="term" value="F:DNA binding"/>
    <property type="evidence" value="ECO:0007669"/>
    <property type="project" value="UniProtKB-KW"/>
</dbReference>
<dbReference type="InterPro" id="IPR001005">
    <property type="entry name" value="SANT/Myb"/>
</dbReference>
<dbReference type="KEGG" id="qsa:O6P43_001211"/>
<dbReference type="FunFam" id="1.10.10.60:FF:000015">
    <property type="entry name" value="Transcription factor RAX3"/>
    <property type="match status" value="1"/>
</dbReference>
<dbReference type="InterPro" id="IPR015495">
    <property type="entry name" value="Myb_TF_plants"/>
</dbReference>
<feature type="compositionally biased region" description="Basic and acidic residues" evidence="7">
    <location>
        <begin position="306"/>
        <end position="323"/>
    </location>
</feature>
<dbReference type="EMBL" id="JARAOO010000001">
    <property type="protein sequence ID" value="KAJ7982037.1"/>
    <property type="molecule type" value="Genomic_DNA"/>
</dbReference>
<feature type="domain" description="Myb-like" evidence="8">
    <location>
        <begin position="11"/>
        <end position="63"/>
    </location>
</feature>
<evidence type="ECO:0000256" key="2">
    <source>
        <dbReference type="ARBA" id="ARBA00022737"/>
    </source>
</evidence>
<dbReference type="PANTHER" id="PTHR10641">
    <property type="entry name" value="MYB FAMILY TRANSCRIPTION FACTOR"/>
    <property type="match status" value="1"/>
</dbReference>
<dbReference type="SUPFAM" id="SSF46689">
    <property type="entry name" value="Homeodomain-like"/>
    <property type="match status" value="1"/>
</dbReference>
<dbReference type="PANTHER" id="PTHR10641:SF1103">
    <property type="entry name" value="TRANSCRIPTION FACTOR MYB72"/>
    <property type="match status" value="1"/>
</dbReference>
<feature type="domain" description="Myb-like" evidence="8">
    <location>
        <begin position="64"/>
        <end position="114"/>
    </location>
</feature>
<evidence type="ECO:0000256" key="7">
    <source>
        <dbReference type="SAM" id="MobiDB-lite"/>
    </source>
</evidence>
<dbReference type="AlphaFoldDB" id="A0AAD7QIE2"/>
<evidence type="ECO:0000259" key="9">
    <source>
        <dbReference type="PROSITE" id="PS51294"/>
    </source>
</evidence>
<comment type="caution">
    <text evidence="10">The sequence shown here is derived from an EMBL/GenBank/DDBJ whole genome shotgun (WGS) entry which is preliminary data.</text>
</comment>
<dbReference type="Gene3D" id="1.10.10.60">
    <property type="entry name" value="Homeodomain-like"/>
    <property type="match status" value="2"/>
</dbReference>
<gene>
    <name evidence="10" type="ORF">O6P43_001211</name>
</gene>
<comment type="subcellular location">
    <subcellularLocation>
        <location evidence="1">Nucleus</location>
    </subcellularLocation>
</comment>
<reference evidence="10 11" key="1">
    <citation type="journal article" date="2023" name="Science">
        <title>Elucidation of the pathway for biosynthesis of saponin adjuvants from the soapbark tree.</title>
        <authorList>
            <person name="Reed J."/>
            <person name="Orme A."/>
            <person name="El-Demerdash A."/>
            <person name="Owen C."/>
            <person name="Martin L.B.B."/>
            <person name="Misra R.C."/>
            <person name="Kikuchi S."/>
            <person name="Rejzek M."/>
            <person name="Martin A.C."/>
            <person name="Harkess A."/>
            <person name="Leebens-Mack J."/>
            <person name="Louveau T."/>
            <person name="Stephenson M.J."/>
            <person name="Osbourn A."/>
        </authorList>
    </citation>
    <scope>NUCLEOTIDE SEQUENCE [LARGE SCALE GENOMIC DNA]</scope>
    <source>
        <strain evidence="10">S10</strain>
    </source>
</reference>
<sequence>MGKGKAPCCDKSKVKKGPWSPAEDKRLMNFIQKHGHENWRALPTLAGLLRCGKSCRLRWMNYLRPDVKRGNLTKEEEETIIRLHAALGNKWSQIASHLPGRTDNEIKNVWHTHLRKILECRSSESGGNESFGSSTTSLSSTSSEQASQVTIQEATDHFADIQAANEPGQGHENPKEFASSFSSYNSNIVSNFSQDDVYKPDEPMELAFNYMGPYDAVNGIQEVDKPDMSNNMMDLSLDSDFNIWDYFGNSDQSFQLNDVQFNAFQNSNSAIENGQKDAYMEGLRYLEIELGLRELASKEEEQVVVASKEDKQDVEASNEDKQLETPTMSAAEPLEPQKANRDTMTKPDSDPDMSYFEMWPSWLNNPAL</sequence>
<evidence type="ECO:0000259" key="8">
    <source>
        <dbReference type="PROSITE" id="PS50090"/>
    </source>
</evidence>
<dbReference type="InterPro" id="IPR009057">
    <property type="entry name" value="Homeodomain-like_sf"/>
</dbReference>
<feature type="region of interest" description="Disordered" evidence="7">
    <location>
        <begin position="306"/>
        <end position="368"/>
    </location>
</feature>
<keyword evidence="2" id="KW-0677">Repeat</keyword>
<dbReference type="GO" id="GO:0005634">
    <property type="term" value="C:nucleus"/>
    <property type="evidence" value="ECO:0007669"/>
    <property type="project" value="UniProtKB-SubCell"/>
</dbReference>
<evidence type="ECO:0000256" key="1">
    <source>
        <dbReference type="ARBA" id="ARBA00004123"/>
    </source>
</evidence>
<feature type="region of interest" description="Disordered" evidence="7">
    <location>
        <begin position="1"/>
        <end position="20"/>
    </location>
</feature>
<keyword evidence="11" id="KW-1185">Reference proteome</keyword>
<keyword evidence="5" id="KW-0804">Transcription</keyword>
<feature type="domain" description="HTH myb-type" evidence="9">
    <location>
        <begin position="64"/>
        <end position="118"/>
    </location>
</feature>
<evidence type="ECO:0000313" key="10">
    <source>
        <dbReference type="EMBL" id="KAJ7982037.1"/>
    </source>
</evidence>
<feature type="compositionally biased region" description="Basic and acidic residues" evidence="7">
    <location>
        <begin position="338"/>
        <end position="349"/>
    </location>
</feature>
<dbReference type="PROSITE" id="PS51294">
    <property type="entry name" value="HTH_MYB"/>
    <property type="match status" value="2"/>
</dbReference>
<evidence type="ECO:0000256" key="5">
    <source>
        <dbReference type="ARBA" id="ARBA00023163"/>
    </source>
</evidence>
<name>A0AAD7QIE2_QUISA</name>
<protein>
    <submittedName>
        <fullName evidence="10">MYB family protein</fullName>
    </submittedName>
</protein>
<evidence type="ECO:0000256" key="3">
    <source>
        <dbReference type="ARBA" id="ARBA00023015"/>
    </source>
</evidence>
<keyword evidence="3" id="KW-0805">Transcription regulation</keyword>